<feature type="repeat" description="TPR" evidence="3">
    <location>
        <begin position="293"/>
        <end position="326"/>
    </location>
</feature>
<evidence type="ECO:0000256" key="1">
    <source>
        <dbReference type="ARBA" id="ARBA00022737"/>
    </source>
</evidence>
<dbReference type="SUPFAM" id="SSF48452">
    <property type="entry name" value="TPR-like"/>
    <property type="match status" value="1"/>
</dbReference>
<dbReference type="InterPro" id="IPR052346">
    <property type="entry name" value="O-mannosyl-transferase_TMTC"/>
</dbReference>
<keyword evidence="6" id="KW-1185">Reference proteome</keyword>
<dbReference type="Pfam" id="PF13432">
    <property type="entry name" value="TPR_16"/>
    <property type="match status" value="1"/>
</dbReference>
<dbReference type="RefSeq" id="WP_377097847.1">
    <property type="nucleotide sequence ID" value="NZ_JBHTHU010000002.1"/>
</dbReference>
<dbReference type="PANTHER" id="PTHR44227">
    <property type="match status" value="1"/>
</dbReference>
<proteinExistence type="predicted"/>
<dbReference type="Gene3D" id="1.25.40.10">
    <property type="entry name" value="Tetratricopeptide repeat domain"/>
    <property type="match status" value="2"/>
</dbReference>
<keyword evidence="4" id="KW-0732">Signal</keyword>
<dbReference type="EMBL" id="JBHTHU010000002">
    <property type="protein sequence ID" value="MFD0749464.1"/>
    <property type="molecule type" value="Genomic_DNA"/>
</dbReference>
<reference evidence="6" key="1">
    <citation type="journal article" date="2019" name="Int. J. Syst. Evol. Microbiol.">
        <title>The Global Catalogue of Microorganisms (GCM) 10K type strain sequencing project: providing services to taxonomists for standard genome sequencing and annotation.</title>
        <authorList>
            <consortium name="The Broad Institute Genomics Platform"/>
            <consortium name="The Broad Institute Genome Sequencing Center for Infectious Disease"/>
            <person name="Wu L."/>
            <person name="Ma J."/>
        </authorList>
    </citation>
    <scope>NUCLEOTIDE SEQUENCE [LARGE SCALE GENOMIC DNA]</scope>
    <source>
        <strain evidence="6">CCUG 63418</strain>
    </source>
</reference>
<feature type="chain" id="PRO_5045654263" evidence="4">
    <location>
        <begin position="23"/>
        <end position="421"/>
    </location>
</feature>
<dbReference type="PANTHER" id="PTHR44227:SF3">
    <property type="entry name" value="PROTEIN O-MANNOSYL-TRANSFERASE TMTC4"/>
    <property type="match status" value="1"/>
</dbReference>
<evidence type="ECO:0000313" key="6">
    <source>
        <dbReference type="Proteomes" id="UP001596958"/>
    </source>
</evidence>
<dbReference type="Proteomes" id="UP001596958">
    <property type="component" value="Unassembled WGS sequence"/>
</dbReference>
<dbReference type="InterPro" id="IPR019734">
    <property type="entry name" value="TPR_rpt"/>
</dbReference>
<evidence type="ECO:0000256" key="2">
    <source>
        <dbReference type="ARBA" id="ARBA00022803"/>
    </source>
</evidence>
<keyword evidence="2 3" id="KW-0802">TPR repeat</keyword>
<accession>A0ABW2YTA1</accession>
<evidence type="ECO:0000313" key="5">
    <source>
        <dbReference type="EMBL" id="MFD0749464.1"/>
    </source>
</evidence>
<protein>
    <submittedName>
        <fullName evidence="5">Tetratricopeptide repeat protein</fullName>
    </submittedName>
</protein>
<dbReference type="InterPro" id="IPR011990">
    <property type="entry name" value="TPR-like_helical_dom_sf"/>
</dbReference>
<evidence type="ECO:0000256" key="4">
    <source>
        <dbReference type="SAM" id="SignalP"/>
    </source>
</evidence>
<keyword evidence="1" id="KW-0677">Repeat</keyword>
<evidence type="ECO:0000256" key="3">
    <source>
        <dbReference type="PROSITE-ProRule" id="PRU00339"/>
    </source>
</evidence>
<organism evidence="5 6">
    <name type="scientific">Mucilaginibacter calamicampi</name>
    <dbReference type="NCBI Taxonomy" id="1302352"/>
    <lineage>
        <taxon>Bacteria</taxon>
        <taxon>Pseudomonadati</taxon>
        <taxon>Bacteroidota</taxon>
        <taxon>Sphingobacteriia</taxon>
        <taxon>Sphingobacteriales</taxon>
        <taxon>Sphingobacteriaceae</taxon>
        <taxon>Mucilaginibacter</taxon>
    </lineage>
</organism>
<name>A0ABW2YTA1_9SPHI</name>
<dbReference type="SMART" id="SM00028">
    <property type="entry name" value="TPR"/>
    <property type="match status" value="4"/>
</dbReference>
<feature type="signal peptide" evidence="4">
    <location>
        <begin position="1"/>
        <end position="22"/>
    </location>
</feature>
<dbReference type="PROSITE" id="PS50005">
    <property type="entry name" value="TPR"/>
    <property type="match status" value="1"/>
</dbReference>
<comment type="caution">
    <text evidence="5">The sequence shown here is derived from an EMBL/GenBank/DDBJ whole genome shotgun (WGS) entry which is preliminary data.</text>
</comment>
<gene>
    <name evidence="5" type="ORF">ACFQZS_04875</name>
</gene>
<sequence>MKIRILFVSAGLATLFAAPVFAQKGEVSNAKSAFETYDALRAANNGPLVKNALSKAKIAIDKASQNEKTSALPETYALKAAIYAHAAMADTIESTSAPIFGAAEEALVKAKDLDTKKENDKLIASAEAALAQGRLNAGVSLYRDKKYDDAYKAFDASQKYSKGDTSAMYYAGISAAAGKNYKGAIDQYKRLITTNFSENDKVYMDLSSLYLTEKDTVNALNVAGEAVKKFPANTELRKREIEISLQAGKVQEVLDKIISALKNDPKNKTLYLYAGLIYSQTADGNSAKIAKTKDAATIAALQKDKADNYAKASEMYKKAIEIDPTYFDAVLNLGYVTLNPAIDTYNAAQQLPAAKQKEYDAALLKAKTQFDAAKPYLEKATELQPNSTDAWKNLKTYYIGVQNAPKANEIQKKIDAIETKK</sequence>